<evidence type="ECO:0000256" key="2">
    <source>
        <dbReference type="ARBA" id="ARBA00022729"/>
    </source>
</evidence>
<sequence>MVERLRKAATEFNTVEMQKTCAQFILDVRQRNVPVDAATALQVLKILQSKRQISLVHGVAEALLAHGVDSVEVRHRYALALLDYDRTAVAESLLRTLPKGAGMDPEVTGAIGRVHKQRYLTSGPAAGRQRTTDLRKAIEAYEATYRLDPRKHYYHGINTATLLARAAGDHVSVPRHRDPLAEARVIAKDLLTKIKRRRSPGVWELATAAEACLVLGRDDDAVAWTCRYVDYLGPDANAFEYASTLRQFQLAWRLDAHSEPGVRLLPLLRGRLLQAEGGAIYVDPSEFTPESLKRFERVDDFMRDRSDIDYEKVFGSERFRSPKWLREALDKCRSVALIEDKYEDGQGTGFVLAGKLLRPEWPDRVLLTNAHVVPEALGPDKAHIVFRGLDGDESGAGHVDPVGSTLWESPRNEFDACILPLPDDLSDQVRPMPLRAKFPSLDTEPPPRAYVIGYPKGSPNIQVSLHDTRLLSADERYAHYRSPTEQGNSGSPVFDSEWQVIALHHGAVDAFRGSGQAANEGIRLDKLVDAMRT</sequence>
<dbReference type="RefSeq" id="WP_129454057.1">
    <property type="nucleotide sequence ID" value="NZ_JACXYX010000008.1"/>
</dbReference>
<dbReference type="EMBL" id="SDWU01000005">
    <property type="protein sequence ID" value="RYC03502.1"/>
    <property type="molecule type" value="Genomic_DNA"/>
</dbReference>
<keyword evidence="3" id="KW-0378">Hydrolase</keyword>
<evidence type="ECO:0000256" key="1">
    <source>
        <dbReference type="ARBA" id="ARBA00022670"/>
    </source>
</evidence>
<dbReference type="AlphaFoldDB" id="A0A4Q2SEK9"/>
<gene>
    <name evidence="5" type="ORF">EUA07_05825</name>
</gene>
<dbReference type="Gene3D" id="2.40.10.10">
    <property type="entry name" value="Trypsin-like serine proteases"/>
    <property type="match status" value="1"/>
</dbReference>
<dbReference type="Proteomes" id="UP000293291">
    <property type="component" value="Unassembled WGS sequence"/>
</dbReference>
<dbReference type="InterPro" id="IPR043504">
    <property type="entry name" value="Peptidase_S1_PA_chymotrypsin"/>
</dbReference>
<organism evidence="5 6">
    <name type="scientific">Nocardioides ganghwensis</name>
    <dbReference type="NCBI Taxonomy" id="252230"/>
    <lineage>
        <taxon>Bacteria</taxon>
        <taxon>Bacillati</taxon>
        <taxon>Actinomycetota</taxon>
        <taxon>Actinomycetes</taxon>
        <taxon>Propionibacteriales</taxon>
        <taxon>Nocardioidaceae</taxon>
        <taxon>Nocardioides</taxon>
    </lineage>
</organism>
<evidence type="ECO:0000313" key="5">
    <source>
        <dbReference type="EMBL" id="RYC03502.1"/>
    </source>
</evidence>
<dbReference type="Pfam" id="PF13365">
    <property type="entry name" value="Trypsin_2"/>
    <property type="match status" value="1"/>
</dbReference>
<keyword evidence="6" id="KW-1185">Reference proteome</keyword>
<proteinExistence type="predicted"/>
<keyword evidence="2" id="KW-0732">Signal</keyword>
<dbReference type="SUPFAM" id="SSF50494">
    <property type="entry name" value="Trypsin-like serine proteases"/>
    <property type="match status" value="1"/>
</dbReference>
<keyword evidence="4" id="KW-0720">Serine protease</keyword>
<dbReference type="GO" id="GO:0006508">
    <property type="term" value="P:proteolysis"/>
    <property type="evidence" value="ECO:0007669"/>
    <property type="project" value="UniProtKB-KW"/>
</dbReference>
<dbReference type="InterPro" id="IPR009003">
    <property type="entry name" value="Peptidase_S1_PA"/>
</dbReference>
<dbReference type="OrthoDB" id="104542at2"/>
<name>A0A4Q2SEK9_9ACTN</name>
<reference evidence="5 6" key="1">
    <citation type="submission" date="2019-01" db="EMBL/GenBank/DDBJ databases">
        <title>Novel species of Nocardioides.</title>
        <authorList>
            <person name="Liu Q."/>
            <person name="Xin Y.-H."/>
        </authorList>
    </citation>
    <scope>NUCLEOTIDE SEQUENCE [LARGE SCALE GENOMIC DNA]</scope>
    <source>
        <strain evidence="5 6">CGMCC 4.6875</strain>
    </source>
</reference>
<dbReference type="InterPro" id="IPR046880">
    <property type="entry name" value="TPR-S"/>
</dbReference>
<comment type="caution">
    <text evidence="5">The sequence shown here is derived from an EMBL/GenBank/DDBJ whole genome shotgun (WGS) entry which is preliminary data.</text>
</comment>
<dbReference type="InterPro" id="IPR000126">
    <property type="entry name" value="V8_ser_AS"/>
</dbReference>
<evidence type="ECO:0000256" key="4">
    <source>
        <dbReference type="ARBA" id="ARBA00022825"/>
    </source>
</evidence>
<dbReference type="GO" id="GO:0008236">
    <property type="term" value="F:serine-type peptidase activity"/>
    <property type="evidence" value="ECO:0007669"/>
    <property type="project" value="UniProtKB-KW"/>
</dbReference>
<keyword evidence="1" id="KW-0645">Protease</keyword>
<protein>
    <submittedName>
        <fullName evidence="5">DUF4071 domain-containing protein</fullName>
    </submittedName>
</protein>
<dbReference type="PROSITE" id="PS00673">
    <property type="entry name" value="V8_SER"/>
    <property type="match status" value="1"/>
</dbReference>
<evidence type="ECO:0000313" key="6">
    <source>
        <dbReference type="Proteomes" id="UP000293291"/>
    </source>
</evidence>
<accession>A0A4Q2SEK9</accession>
<evidence type="ECO:0000256" key="3">
    <source>
        <dbReference type="ARBA" id="ARBA00022801"/>
    </source>
</evidence>
<dbReference type="Pfam" id="PF20308">
    <property type="entry name" value="TPR-S"/>
    <property type="match status" value="1"/>
</dbReference>